<dbReference type="EMBL" id="CP045121">
    <property type="protein sequence ID" value="QIN78580.1"/>
    <property type="molecule type" value="Genomic_DNA"/>
</dbReference>
<dbReference type="PANTHER" id="PTHR30296:SF0">
    <property type="entry name" value="LACTATE UTILIZATION PROTEIN A"/>
    <property type="match status" value="1"/>
</dbReference>
<dbReference type="InterPro" id="IPR004017">
    <property type="entry name" value="Cys_rich_dom"/>
</dbReference>
<dbReference type="Proteomes" id="UP000502706">
    <property type="component" value="Chromosome"/>
</dbReference>
<dbReference type="Pfam" id="PF02754">
    <property type="entry name" value="CCG"/>
    <property type="match status" value="2"/>
</dbReference>
<feature type="domain" description="Cysteine-rich" evidence="1">
    <location>
        <begin position="3"/>
        <end position="85"/>
    </location>
</feature>
<evidence type="ECO:0000313" key="3">
    <source>
        <dbReference type="Proteomes" id="UP000502706"/>
    </source>
</evidence>
<sequence length="248" mass="26999">MRVALFVPCYVDQIYPGVAVATVRVLRSLGIEVSYPEGQTCCGQPAFNSGFFREARSVAGHLMGVFENDRSDYVVCPSGSCSAMVAHYYPVLFEERRGERERAEALAGRVRELSDFLVNVAGAEASDLGSRFEGRAVFHAGCHQRRELGVLEEPRRLLGGVEGLELLEWENEELCCGFGGTFSVKMPQVSTAMADEKVKALEGSGADTLVSCDSSCLMHLGGRLARKGHGTRVMHLAEVLDPEHGRVV</sequence>
<organism evidence="2 3">
    <name type="scientific">Rubrobacter marinus</name>
    <dbReference type="NCBI Taxonomy" id="2653852"/>
    <lineage>
        <taxon>Bacteria</taxon>
        <taxon>Bacillati</taxon>
        <taxon>Actinomycetota</taxon>
        <taxon>Rubrobacteria</taxon>
        <taxon>Rubrobacterales</taxon>
        <taxon>Rubrobacteraceae</taxon>
        <taxon>Rubrobacter</taxon>
    </lineage>
</organism>
<dbReference type="PANTHER" id="PTHR30296">
    <property type="entry name" value="UNCHARACTERIZED PROTEIN YKGE"/>
    <property type="match status" value="1"/>
</dbReference>
<feature type="domain" description="Cysteine-rich" evidence="1">
    <location>
        <begin position="137"/>
        <end position="220"/>
    </location>
</feature>
<proteinExistence type="predicted"/>
<gene>
    <name evidence="2" type="ORF">GBA65_08675</name>
</gene>
<accession>A0A6G8PWK0</accession>
<reference evidence="2 3" key="1">
    <citation type="submission" date="2019-10" db="EMBL/GenBank/DDBJ databases">
        <title>Rubrobacter sp nov SCSIO 52915 isolated from a deep-sea sediment in the South China Sea.</title>
        <authorList>
            <person name="Chen R.W."/>
        </authorList>
    </citation>
    <scope>NUCLEOTIDE SEQUENCE [LARGE SCALE GENOMIC DNA]</scope>
    <source>
        <strain evidence="2 3">SCSIO 52915</strain>
    </source>
</reference>
<keyword evidence="3" id="KW-1185">Reference proteome</keyword>
<dbReference type="AlphaFoldDB" id="A0A6G8PWK0"/>
<evidence type="ECO:0000313" key="2">
    <source>
        <dbReference type="EMBL" id="QIN78580.1"/>
    </source>
</evidence>
<dbReference type="KEGG" id="rmar:GBA65_08675"/>
<evidence type="ECO:0000259" key="1">
    <source>
        <dbReference type="Pfam" id="PF02754"/>
    </source>
</evidence>
<dbReference type="GO" id="GO:0005829">
    <property type="term" value="C:cytosol"/>
    <property type="evidence" value="ECO:0007669"/>
    <property type="project" value="TreeGrafter"/>
</dbReference>
<dbReference type="GO" id="GO:0016491">
    <property type="term" value="F:oxidoreductase activity"/>
    <property type="evidence" value="ECO:0007669"/>
    <property type="project" value="UniProtKB-ARBA"/>
</dbReference>
<protein>
    <submittedName>
        <fullName evidence="2">Fe-S oxidoreductase</fullName>
    </submittedName>
</protein>
<name>A0A6G8PWK0_9ACTN</name>